<organism evidence="5 6">
    <name type="scientific">Roseivirga spongicola</name>
    <dbReference type="NCBI Taxonomy" id="333140"/>
    <lineage>
        <taxon>Bacteria</taxon>
        <taxon>Pseudomonadati</taxon>
        <taxon>Bacteroidota</taxon>
        <taxon>Cytophagia</taxon>
        <taxon>Cytophagales</taxon>
        <taxon>Roseivirgaceae</taxon>
        <taxon>Roseivirga</taxon>
    </lineage>
</organism>
<feature type="chain" id="PRO_5007574620" description="Bacterial surface antigen (D15) domain-containing protein" evidence="3">
    <location>
        <begin position="26"/>
        <end position="866"/>
    </location>
</feature>
<dbReference type="AlphaFoldDB" id="A0A150XFJ7"/>
<reference evidence="5 6" key="1">
    <citation type="submission" date="2016-01" db="EMBL/GenBank/DDBJ databases">
        <title>Genome sequencing of Roseivirga spongicola UST030701-084.</title>
        <authorList>
            <person name="Selvaratnam C."/>
            <person name="Thevarajoo S."/>
            <person name="Goh K.M."/>
            <person name="Ee R."/>
            <person name="Chan K.-G."/>
            <person name="Chong C.S."/>
        </authorList>
    </citation>
    <scope>NUCLEOTIDE SEQUENCE [LARGE SCALE GENOMIC DNA]</scope>
    <source>
        <strain evidence="5 6">UST030701-084</strain>
    </source>
</reference>
<evidence type="ECO:0000313" key="6">
    <source>
        <dbReference type="Proteomes" id="UP000075606"/>
    </source>
</evidence>
<dbReference type="STRING" id="333140.AWW68_01535"/>
<accession>A0A150XFJ7</accession>
<keyword evidence="3" id="KW-0732">Signal</keyword>
<keyword evidence="2" id="KW-0472">Membrane</keyword>
<evidence type="ECO:0000313" key="5">
    <source>
        <dbReference type="EMBL" id="KYG77478.1"/>
    </source>
</evidence>
<comment type="subcellular location">
    <subcellularLocation>
        <location evidence="1">Membrane</location>
    </subcellularLocation>
</comment>
<proteinExistence type="predicted"/>
<name>A0A150XFJ7_9BACT</name>
<comment type="caution">
    <text evidence="5">The sequence shown here is derived from an EMBL/GenBank/DDBJ whole genome shotgun (WGS) entry which is preliminary data.</text>
</comment>
<dbReference type="Proteomes" id="UP000075606">
    <property type="component" value="Unassembled WGS sequence"/>
</dbReference>
<evidence type="ECO:0000256" key="3">
    <source>
        <dbReference type="SAM" id="SignalP"/>
    </source>
</evidence>
<gene>
    <name evidence="5" type="ORF">AWW68_01535</name>
</gene>
<dbReference type="InterPro" id="IPR000184">
    <property type="entry name" value="Bac_surfAg_D15"/>
</dbReference>
<dbReference type="EMBL" id="LRPC01000001">
    <property type="protein sequence ID" value="KYG77478.1"/>
    <property type="molecule type" value="Genomic_DNA"/>
</dbReference>
<feature type="signal peptide" evidence="3">
    <location>
        <begin position="1"/>
        <end position="25"/>
    </location>
</feature>
<keyword evidence="6" id="KW-1185">Reference proteome</keyword>
<evidence type="ECO:0000256" key="1">
    <source>
        <dbReference type="ARBA" id="ARBA00004370"/>
    </source>
</evidence>
<evidence type="ECO:0000256" key="2">
    <source>
        <dbReference type="ARBA" id="ARBA00023136"/>
    </source>
</evidence>
<dbReference type="Pfam" id="PF01103">
    <property type="entry name" value="Omp85"/>
    <property type="match status" value="1"/>
</dbReference>
<evidence type="ECO:0000259" key="4">
    <source>
        <dbReference type="Pfam" id="PF01103"/>
    </source>
</evidence>
<dbReference type="Gene3D" id="2.40.160.50">
    <property type="entry name" value="membrane protein fhac: a member of the omp85/tpsb transporter family"/>
    <property type="match status" value="1"/>
</dbReference>
<protein>
    <recommendedName>
        <fullName evidence="4">Bacterial surface antigen (D15) domain-containing protein</fullName>
    </recommendedName>
</protein>
<feature type="domain" description="Bacterial surface antigen (D15)" evidence="4">
    <location>
        <begin position="574"/>
        <end position="828"/>
    </location>
</feature>
<sequence>MFTKIIFKTLIATALVLSSMPHTQAQQNVKDSTVTISANPNFEKGRVGRFFFGNHYRETWTTPVSAPIFDLDKYKGGLEILKLGGGNQTKTLRLTSEDNIQYNLRTIDKFPAKTLPSMLRGTWVNNILKDQISTAHPYSFLTIPPMSDALGIYYTNPKLFYVPANDQLGEYSQEYGDKLFMIEIRPDEDLSEFDRFGNTENAVGTEKLYEELREDNDNSVDQLFLAKARIFDMIIGDWDRHEDQWRWAEFEKDGKGVLYKAIPRDRDQVFAKMDGFIPSIGTSRYFMRRIGHFDYDFNDINGFNWSARNIDRNLLNELQLSDWQRMVKEVQTQLTDSVIDYAIKQIPEEVYELSGPEIAAKIKSRRDLMDEEIVKYYEFLSREVRVAFSDKHELFEVYNQTDNTVKVVVHKVEEDGKEEDLLYERTFHPDTTKRIILHGLRGIDRFKVYGEQKFPIEVQMYGGEGKDSIISARTEEGRFRGVKFYDKDEEFTEVFGEKYASVPVRDTESSAVYDFERKYFKYDIVTPRASFDYTPDDGLFLGAGLYIERQQYKEDPKATHLIKANWATRTNGFNAAYNGRYNSFIAKHWDVEIDTWGHNSKYAFNYFGQGGNTTFDQPIDYYRVGLERFNFSPSIIRKSSKYFEMGFGPTFEHVNVTETDGVISDLMGPNNTVTTGSTSFLGASFFTRLRYYDHPNHPSMGIKWQAQMDYWNDIGGDKVNMTSLKTDVSLYYTFKLPFRLTVATRFGVENNSGPYLFYHSNFLGGQTNLRGFRRTRFAGQGIFYNNTEFRLSLFQMNNVVMTGDFGLIGFVDHGKVWTEDGETSGFKRTYGPGAFAALYNYIVVSLHYGITEEESGSFMLRAGFLF</sequence>